<dbReference type="Proteomes" id="UP000663831">
    <property type="component" value="Unassembled WGS sequence"/>
</dbReference>
<gene>
    <name evidence="3" type="ORF">RDB_LOCUS128507</name>
</gene>
<keyword evidence="1" id="KW-0378">Hydrolase</keyword>
<name>A0A8H3D5Q0_9AGAM</name>
<evidence type="ECO:0000313" key="3">
    <source>
        <dbReference type="EMBL" id="CAE6508795.1"/>
    </source>
</evidence>
<feature type="signal peptide" evidence="2">
    <location>
        <begin position="1"/>
        <end position="18"/>
    </location>
</feature>
<dbReference type="Pfam" id="PF02089">
    <property type="entry name" value="Palm_thioest"/>
    <property type="match status" value="2"/>
</dbReference>
<protein>
    <recommendedName>
        <fullName evidence="5">Palmitoyl-protein thioesterase 1</fullName>
    </recommendedName>
</protein>
<keyword evidence="2" id="KW-0732">Signal</keyword>
<dbReference type="GO" id="GO:0016790">
    <property type="term" value="F:thiolester hydrolase activity"/>
    <property type="evidence" value="ECO:0007669"/>
    <property type="project" value="TreeGrafter"/>
</dbReference>
<sequence length="370" mass="41148">MIPKLTFLLVALTPLCSALSVSKFLSKIELDSHHGDLRSQVLQPTGKPHPLVLWHGLGDSAHSEGMNEFAELIKEVHPGIFVYSVSLSDDQSADKKAGWFGEVNAQVDIVAAELSTIPQLKNGFDAIGFSQGELRCFPNPVHESDTFECDTGGQFLRAYVERYNNPPIRSLLTFGSQHMGISDLPGCKPGDFLCWLARNTALRGMYTNYAQSHIVQAQYFRDPRNAHDLQSYLAANTFLADINSEIPDADEKLYKKNLASLDALVLVLFSEDKTVVPKESGWFGSYKPVNLSEPDAMGDEVIVPMRQQPIYKDDRIGLRTLDEAGKIHFKACEGAHMRISDDCWKPLVLKYCGDRRGGKSDEDISDLLIQ</sequence>
<organism evidence="3 4">
    <name type="scientific">Rhizoctonia solani</name>
    <dbReference type="NCBI Taxonomy" id="456999"/>
    <lineage>
        <taxon>Eukaryota</taxon>
        <taxon>Fungi</taxon>
        <taxon>Dikarya</taxon>
        <taxon>Basidiomycota</taxon>
        <taxon>Agaricomycotina</taxon>
        <taxon>Agaricomycetes</taxon>
        <taxon>Cantharellales</taxon>
        <taxon>Ceratobasidiaceae</taxon>
        <taxon>Rhizoctonia</taxon>
    </lineage>
</organism>
<accession>A0A8H3D5Q0</accession>
<evidence type="ECO:0000313" key="4">
    <source>
        <dbReference type="Proteomes" id="UP000663831"/>
    </source>
</evidence>
<dbReference type="EMBL" id="CAJMWV010005153">
    <property type="protein sequence ID" value="CAE6508795.1"/>
    <property type="molecule type" value="Genomic_DNA"/>
</dbReference>
<dbReference type="InterPro" id="IPR029058">
    <property type="entry name" value="AB_hydrolase_fold"/>
</dbReference>
<dbReference type="Gene3D" id="3.40.50.1820">
    <property type="entry name" value="alpha/beta hydrolase"/>
    <property type="match status" value="2"/>
</dbReference>
<proteinExistence type="predicted"/>
<reference evidence="3" key="1">
    <citation type="submission" date="2021-01" db="EMBL/GenBank/DDBJ databases">
        <authorList>
            <person name="Kaushik A."/>
        </authorList>
    </citation>
    <scope>NUCLEOTIDE SEQUENCE</scope>
    <source>
        <strain evidence="3">AG3-1AP</strain>
    </source>
</reference>
<dbReference type="AlphaFoldDB" id="A0A8H3D5Q0"/>
<comment type="caution">
    <text evidence="3">The sequence shown here is derived from an EMBL/GenBank/DDBJ whole genome shotgun (WGS) entry which is preliminary data.</text>
</comment>
<evidence type="ECO:0000256" key="1">
    <source>
        <dbReference type="ARBA" id="ARBA00022801"/>
    </source>
</evidence>
<evidence type="ECO:0000256" key="2">
    <source>
        <dbReference type="SAM" id="SignalP"/>
    </source>
</evidence>
<dbReference type="PANTHER" id="PTHR11247">
    <property type="entry name" value="PALMITOYL-PROTEIN THIOESTERASE/DOLICHYLDIPHOSPHATASE 1"/>
    <property type="match status" value="1"/>
</dbReference>
<dbReference type="SUPFAM" id="SSF53474">
    <property type="entry name" value="alpha/beta-Hydrolases"/>
    <property type="match status" value="2"/>
</dbReference>
<dbReference type="PANTHER" id="PTHR11247:SF8">
    <property type="entry name" value="PALMITOYL-PROTEIN THIOESTERASE 1"/>
    <property type="match status" value="1"/>
</dbReference>
<feature type="chain" id="PRO_5034333479" description="Palmitoyl-protein thioesterase 1" evidence="2">
    <location>
        <begin position="19"/>
        <end position="370"/>
    </location>
</feature>
<evidence type="ECO:0008006" key="5">
    <source>
        <dbReference type="Google" id="ProtNLM"/>
    </source>
</evidence>